<dbReference type="Proteomes" id="UP000078561">
    <property type="component" value="Unassembled WGS sequence"/>
</dbReference>
<evidence type="ECO:0000256" key="1">
    <source>
        <dbReference type="SAM" id="MobiDB-lite"/>
    </source>
</evidence>
<keyword evidence="3" id="KW-1185">Reference proteome</keyword>
<protein>
    <submittedName>
        <fullName evidence="2">Uncharacterized protein</fullName>
    </submittedName>
</protein>
<reference evidence="2" key="1">
    <citation type="submission" date="2016-04" db="EMBL/GenBank/DDBJ databases">
        <authorList>
            <person name="Evans L.H."/>
            <person name="Alamgir A."/>
            <person name="Owens N."/>
            <person name="Weber N.D."/>
            <person name="Virtaneva K."/>
            <person name="Barbian K."/>
            <person name="Babar A."/>
            <person name="Rosenke K."/>
        </authorList>
    </citation>
    <scope>NUCLEOTIDE SEQUENCE [LARGE SCALE GENOMIC DNA]</scope>
    <source>
        <strain evidence="2">CBS 101.48</strain>
    </source>
</reference>
<feature type="compositionally biased region" description="Basic and acidic residues" evidence="1">
    <location>
        <begin position="46"/>
        <end position="56"/>
    </location>
</feature>
<dbReference type="InParanoid" id="A0A163M9J8"/>
<dbReference type="EMBL" id="LT553932">
    <property type="protein sequence ID" value="SAM02629.1"/>
    <property type="molecule type" value="Genomic_DNA"/>
</dbReference>
<evidence type="ECO:0000313" key="2">
    <source>
        <dbReference type="EMBL" id="SAM02629.1"/>
    </source>
</evidence>
<dbReference type="AlphaFoldDB" id="A0A163M9J8"/>
<accession>A0A163M9J8</accession>
<evidence type="ECO:0000313" key="3">
    <source>
        <dbReference type="Proteomes" id="UP000078561"/>
    </source>
</evidence>
<gene>
    <name evidence="2" type="primary">ABSGL_08432.1 scaffold 10128</name>
</gene>
<organism evidence="2">
    <name type="scientific">Absidia glauca</name>
    <name type="common">Pin mould</name>
    <dbReference type="NCBI Taxonomy" id="4829"/>
    <lineage>
        <taxon>Eukaryota</taxon>
        <taxon>Fungi</taxon>
        <taxon>Fungi incertae sedis</taxon>
        <taxon>Mucoromycota</taxon>
        <taxon>Mucoromycotina</taxon>
        <taxon>Mucoromycetes</taxon>
        <taxon>Mucorales</taxon>
        <taxon>Cunninghamellaceae</taxon>
        <taxon>Absidia</taxon>
    </lineage>
</organism>
<name>A0A163M9J8_ABSGL</name>
<feature type="region of interest" description="Disordered" evidence="1">
    <location>
        <begin position="35"/>
        <end position="66"/>
    </location>
</feature>
<sequence>MRSIPNPTTCPSNPAARQTISVVIPIDMLSKRRAMMQKANVSHGKPKMDETVRRSELPCVRRSGQL</sequence>
<proteinExistence type="predicted"/>